<protein>
    <submittedName>
        <fullName evidence="1">rRNA adenine methyltransferase</fullName>
    </submittedName>
</protein>
<organism evidence="1 2">
    <name type="scientific">Mucilaginibacter conchicola</name>
    <dbReference type="NCBI Taxonomy" id="2303333"/>
    <lineage>
        <taxon>Bacteria</taxon>
        <taxon>Pseudomonadati</taxon>
        <taxon>Bacteroidota</taxon>
        <taxon>Sphingobacteriia</taxon>
        <taxon>Sphingobacteriales</taxon>
        <taxon>Sphingobacteriaceae</taxon>
        <taxon>Mucilaginibacter</taxon>
    </lineage>
</organism>
<sequence>MFDSENPVNKLCAEGMMLEGEAKSQEALKCFTRAWDIAQNDFERFTAAHYVARHQADVSGKLHWDKTALDLALSIDTSEVKALYPSLYLNVAKCHEDMGDFKLAFENYSTAKQYTAFLPQDGYGDMIKKGVDAGITRVRGNEF</sequence>
<proteinExistence type="predicted"/>
<dbReference type="OrthoDB" id="5509356at2"/>
<dbReference type="RefSeq" id="WP_117392938.1">
    <property type="nucleotide sequence ID" value="NZ_QWDC01000003.1"/>
</dbReference>
<dbReference type="Proteomes" id="UP000264217">
    <property type="component" value="Unassembled WGS sequence"/>
</dbReference>
<dbReference type="EMBL" id="QWDC01000003">
    <property type="protein sequence ID" value="RFZ90733.1"/>
    <property type="molecule type" value="Genomic_DNA"/>
</dbReference>
<dbReference type="Gene3D" id="1.25.40.10">
    <property type="entry name" value="Tetratricopeptide repeat domain"/>
    <property type="match status" value="1"/>
</dbReference>
<evidence type="ECO:0000313" key="2">
    <source>
        <dbReference type="Proteomes" id="UP000264217"/>
    </source>
</evidence>
<dbReference type="GO" id="GO:0032259">
    <property type="term" value="P:methylation"/>
    <property type="evidence" value="ECO:0007669"/>
    <property type="project" value="UniProtKB-KW"/>
</dbReference>
<comment type="caution">
    <text evidence="1">The sequence shown here is derived from an EMBL/GenBank/DDBJ whole genome shotgun (WGS) entry which is preliminary data.</text>
</comment>
<keyword evidence="1" id="KW-0808">Transferase</keyword>
<dbReference type="GO" id="GO:0008168">
    <property type="term" value="F:methyltransferase activity"/>
    <property type="evidence" value="ECO:0007669"/>
    <property type="project" value="UniProtKB-KW"/>
</dbReference>
<dbReference type="AlphaFoldDB" id="A0A372NR42"/>
<evidence type="ECO:0000313" key="1">
    <source>
        <dbReference type="EMBL" id="RFZ90733.1"/>
    </source>
</evidence>
<name>A0A372NR42_9SPHI</name>
<keyword evidence="1" id="KW-0489">Methyltransferase</keyword>
<accession>A0A372NR42</accession>
<gene>
    <name evidence="1" type="ORF">D0C36_17380</name>
</gene>
<dbReference type="InterPro" id="IPR011990">
    <property type="entry name" value="TPR-like_helical_dom_sf"/>
</dbReference>
<dbReference type="SUPFAM" id="SSF48452">
    <property type="entry name" value="TPR-like"/>
    <property type="match status" value="1"/>
</dbReference>
<reference evidence="1 2" key="1">
    <citation type="submission" date="2018-08" db="EMBL/GenBank/DDBJ databases">
        <title>Mucilaginibacter sp. MYSH2.</title>
        <authorList>
            <person name="Seo T."/>
        </authorList>
    </citation>
    <scope>NUCLEOTIDE SEQUENCE [LARGE SCALE GENOMIC DNA]</scope>
    <source>
        <strain evidence="1 2">MYSH2</strain>
    </source>
</reference>
<keyword evidence="2" id="KW-1185">Reference proteome</keyword>